<proteinExistence type="predicted"/>
<protein>
    <recommendedName>
        <fullName evidence="2">AB hydrolase-1 domain-containing protein</fullName>
    </recommendedName>
</protein>
<name>A0ABR0E611_ZASCE</name>
<dbReference type="PANTHER" id="PTHR43798:SF31">
    <property type="entry name" value="AB HYDROLASE SUPERFAMILY PROTEIN YCLE"/>
    <property type="match status" value="1"/>
</dbReference>
<keyword evidence="4" id="KW-1185">Reference proteome</keyword>
<feature type="domain" description="AB hydrolase-1" evidence="2">
    <location>
        <begin position="33"/>
        <end position="276"/>
    </location>
</feature>
<evidence type="ECO:0000313" key="3">
    <source>
        <dbReference type="EMBL" id="KAK4496861.1"/>
    </source>
</evidence>
<evidence type="ECO:0000259" key="2">
    <source>
        <dbReference type="Pfam" id="PF00561"/>
    </source>
</evidence>
<sequence length="294" mass="33132">MASNRPQDHRSGNVRTSDGVELAYDQHGESSKPSIIFLPGWCQTALQWRKQYEDLGQHFHVTTYDYRGHGSSEKTNRGYRIARFAADLNDILVRLNLNDVTLVGHSMGCSVMWSFWDIFVTERHRIKSLILVDQTSCMLPRPGWSEEQAKEIGTLFTQQSLDEFAIALQSDARATMSQFVPAMFTDKAAKEDVAWTLERNLMIDSKSAATLLLDHVKNDWRDVLETINVPTLVVGATGSFCPMSALDYLVAHIPGARLVAIEKEEGGSHFMFWESPEKFNALVRRFIGTGEVST</sequence>
<dbReference type="Proteomes" id="UP001305779">
    <property type="component" value="Unassembled WGS sequence"/>
</dbReference>
<organism evidence="3 4">
    <name type="scientific">Zasmidium cellare</name>
    <name type="common">Wine cellar mold</name>
    <name type="synonym">Racodium cellare</name>
    <dbReference type="NCBI Taxonomy" id="395010"/>
    <lineage>
        <taxon>Eukaryota</taxon>
        <taxon>Fungi</taxon>
        <taxon>Dikarya</taxon>
        <taxon>Ascomycota</taxon>
        <taxon>Pezizomycotina</taxon>
        <taxon>Dothideomycetes</taxon>
        <taxon>Dothideomycetidae</taxon>
        <taxon>Mycosphaerellales</taxon>
        <taxon>Mycosphaerellaceae</taxon>
        <taxon>Zasmidium</taxon>
    </lineage>
</organism>
<dbReference type="InterPro" id="IPR050266">
    <property type="entry name" value="AB_hydrolase_sf"/>
</dbReference>
<comment type="caution">
    <text evidence="3">The sequence shown here is derived from an EMBL/GenBank/DDBJ whole genome shotgun (WGS) entry which is preliminary data.</text>
</comment>
<dbReference type="SUPFAM" id="SSF53474">
    <property type="entry name" value="alpha/beta-Hydrolases"/>
    <property type="match status" value="1"/>
</dbReference>
<accession>A0ABR0E611</accession>
<evidence type="ECO:0000256" key="1">
    <source>
        <dbReference type="ARBA" id="ARBA00022801"/>
    </source>
</evidence>
<dbReference type="PANTHER" id="PTHR43798">
    <property type="entry name" value="MONOACYLGLYCEROL LIPASE"/>
    <property type="match status" value="1"/>
</dbReference>
<dbReference type="Gene3D" id="3.40.50.1820">
    <property type="entry name" value="alpha/beta hydrolase"/>
    <property type="match status" value="1"/>
</dbReference>
<keyword evidence="1" id="KW-0378">Hydrolase</keyword>
<dbReference type="InterPro" id="IPR000073">
    <property type="entry name" value="AB_hydrolase_1"/>
</dbReference>
<dbReference type="Pfam" id="PF00561">
    <property type="entry name" value="Abhydrolase_1"/>
    <property type="match status" value="1"/>
</dbReference>
<evidence type="ECO:0000313" key="4">
    <source>
        <dbReference type="Proteomes" id="UP001305779"/>
    </source>
</evidence>
<gene>
    <name evidence="3" type="ORF">PRZ48_011310</name>
</gene>
<dbReference type="InterPro" id="IPR029058">
    <property type="entry name" value="AB_hydrolase_fold"/>
</dbReference>
<reference evidence="3 4" key="1">
    <citation type="journal article" date="2023" name="G3 (Bethesda)">
        <title>A chromosome-level genome assembly of Zasmidium syzygii isolated from banana leaves.</title>
        <authorList>
            <person name="van Westerhoven A.C."/>
            <person name="Mehrabi R."/>
            <person name="Talebi R."/>
            <person name="Steentjes M.B.F."/>
            <person name="Corcolon B."/>
            <person name="Chong P.A."/>
            <person name="Kema G.H.J."/>
            <person name="Seidl M.F."/>
        </authorList>
    </citation>
    <scope>NUCLEOTIDE SEQUENCE [LARGE SCALE GENOMIC DNA]</scope>
    <source>
        <strain evidence="3 4">P124</strain>
    </source>
</reference>
<dbReference type="EMBL" id="JAXOVC010000009">
    <property type="protein sequence ID" value="KAK4496861.1"/>
    <property type="molecule type" value="Genomic_DNA"/>
</dbReference>